<evidence type="ECO:0000313" key="1">
    <source>
        <dbReference type="EMBL" id="ODP30058.1"/>
    </source>
</evidence>
<dbReference type="InterPro" id="IPR027417">
    <property type="entry name" value="P-loop_NTPase"/>
</dbReference>
<dbReference type="SUPFAM" id="SSF52540">
    <property type="entry name" value="P-loop containing nucleoside triphosphate hydrolases"/>
    <property type="match status" value="1"/>
</dbReference>
<dbReference type="STRING" id="1886670.PTI45_00511"/>
<evidence type="ECO:0008006" key="3">
    <source>
        <dbReference type="Google" id="ProtNLM"/>
    </source>
</evidence>
<protein>
    <recommendedName>
        <fullName evidence="3">AAA domain-containing protein</fullName>
    </recommendedName>
</protein>
<reference evidence="1 2" key="1">
    <citation type="submission" date="2016-08" db="EMBL/GenBank/DDBJ databases">
        <title>Genome sequencing of Paenibacillus sp. TI45-13ar, isolated from Korean traditional nuruk.</title>
        <authorList>
            <person name="Kim S.-J."/>
        </authorList>
    </citation>
    <scope>NUCLEOTIDE SEQUENCE [LARGE SCALE GENOMIC DNA]</scope>
    <source>
        <strain evidence="1 2">TI45-13ar</strain>
    </source>
</reference>
<evidence type="ECO:0000313" key="2">
    <source>
        <dbReference type="Proteomes" id="UP000094578"/>
    </source>
</evidence>
<dbReference type="Gene3D" id="3.40.50.300">
    <property type="entry name" value="P-loop containing nucleotide triphosphate hydrolases"/>
    <property type="match status" value="1"/>
</dbReference>
<gene>
    <name evidence="1" type="ORF">PTI45_00511</name>
</gene>
<dbReference type="RefSeq" id="WP_069325981.1">
    <property type="nucleotide sequence ID" value="NZ_MDER01000025.1"/>
</dbReference>
<organism evidence="1 2">
    <name type="scientific">Paenibacillus nuruki</name>
    <dbReference type="NCBI Taxonomy" id="1886670"/>
    <lineage>
        <taxon>Bacteria</taxon>
        <taxon>Bacillati</taxon>
        <taxon>Bacillota</taxon>
        <taxon>Bacilli</taxon>
        <taxon>Bacillales</taxon>
        <taxon>Paenibacillaceae</taxon>
        <taxon>Paenibacillus</taxon>
    </lineage>
</organism>
<sequence length="279" mass="31553">MSTVMFWSPQAGHGKTSSHTALVTLTAALQYRLRILVCHNQAQGESIESGLMAHGTLVSTAYQESDIGIDSVRRLLSSRKLNKNNISDYTIPLLKDRLDLLPGTMIQSNQTVIDKDSDWHDILNIANEYYDLVIVDIGSGMDKVELLKYADGVVVNMSQNINHLESFFTTSKQWASIHQQPWTTVLGAYDPDSKCTISNIRRKYSLKQNIFAIENDAQFRDAWNVQTLLPFVRRNLGVAQPRKYVELFKQATMLTEHVLEQLNEGHDHKQLGEGKLHAI</sequence>
<comment type="caution">
    <text evidence="1">The sequence shown here is derived from an EMBL/GenBank/DDBJ whole genome shotgun (WGS) entry which is preliminary data.</text>
</comment>
<accession>A0A1E3L8I1</accession>
<keyword evidence="2" id="KW-1185">Reference proteome</keyword>
<name>A0A1E3L8I1_9BACL</name>
<dbReference type="Proteomes" id="UP000094578">
    <property type="component" value="Unassembled WGS sequence"/>
</dbReference>
<proteinExistence type="predicted"/>
<dbReference type="AlphaFoldDB" id="A0A1E3L8I1"/>
<dbReference type="EMBL" id="MDER01000025">
    <property type="protein sequence ID" value="ODP30058.1"/>
    <property type="molecule type" value="Genomic_DNA"/>
</dbReference>